<protein>
    <submittedName>
        <fullName evidence="3">Non-hemolytic phospholipase C</fullName>
        <ecNumber evidence="3">3.1.4.3</ecNumber>
    </submittedName>
</protein>
<evidence type="ECO:0000313" key="4">
    <source>
        <dbReference type="Proteomes" id="UP000494115"/>
    </source>
</evidence>
<dbReference type="PANTHER" id="PTHR31956:SF1">
    <property type="entry name" value="NON-SPECIFIC PHOSPHOLIPASE C1"/>
    <property type="match status" value="1"/>
</dbReference>
<feature type="domain" description="Bacterial phospholipase C C-terminal" evidence="2">
    <location>
        <begin position="595"/>
        <end position="672"/>
    </location>
</feature>
<dbReference type="Pfam" id="PF04185">
    <property type="entry name" value="Phosphoesterase"/>
    <property type="match status" value="1"/>
</dbReference>
<dbReference type="GO" id="GO:0016042">
    <property type="term" value="P:lipid catabolic process"/>
    <property type="evidence" value="ECO:0007669"/>
    <property type="project" value="InterPro"/>
</dbReference>
<dbReference type="InterPro" id="IPR008475">
    <property type="entry name" value="PLipase_C_C"/>
</dbReference>
<dbReference type="InterPro" id="IPR007312">
    <property type="entry name" value="Phosphoesterase"/>
</dbReference>
<reference evidence="3 4" key="1">
    <citation type="submission" date="2020-04" db="EMBL/GenBank/DDBJ databases">
        <authorList>
            <person name="De Canck E."/>
        </authorList>
    </citation>
    <scope>NUCLEOTIDE SEQUENCE [LARGE SCALE GENOMIC DNA]</scope>
    <source>
        <strain evidence="3 4">LMG 28138</strain>
    </source>
</reference>
<proteinExistence type="predicted"/>
<dbReference type="InterPro" id="IPR017850">
    <property type="entry name" value="Alkaline_phosphatase_core_sf"/>
</dbReference>
<dbReference type="NCBIfam" id="TIGR03396">
    <property type="entry name" value="PC_PLC"/>
    <property type="match status" value="1"/>
</dbReference>
<accession>A0A6S7BDY5</accession>
<dbReference type="Gene3D" id="3.40.720.10">
    <property type="entry name" value="Alkaline Phosphatase, subunit A"/>
    <property type="match status" value="1"/>
</dbReference>
<dbReference type="Proteomes" id="UP000494115">
    <property type="component" value="Unassembled WGS sequence"/>
</dbReference>
<dbReference type="InterPro" id="IPR017767">
    <property type="entry name" value="PC-PLC"/>
</dbReference>
<name>A0A6S7BDY5_9BURK</name>
<keyword evidence="1 3" id="KW-0378">Hydrolase</keyword>
<gene>
    <name evidence="3" type="primary">plcN_2</name>
    <name evidence="3" type="ORF">LMG28138_04186</name>
</gene>
<evidence type="ECO:0000313" key="3">
    <source>
        <dbReference type="EMBL" id="CAB3797087.1"/>
    </source>
</evidence>
<dbReference type="EC" id="3.1.4.3" evidence="3"/>
<dbReference type="PANTHER" id="PTHR31956">
    <property type="entry name" value="NON-SPECIFIC PHOSPHOLIPASE C4-RELATED"/>
    <property type="match status" value="1"/>
</dbReference>
<evidence type="ECO:0000259" key="2">
    <source>
        <dbReference type="Pfam" id="PF05506"/>
    </source>
</evidence>
<sequence>MLAALPASIQRALAIPAHNKSGTINDIEHIVVLMQENRSFDHYFGTLRGVRGYGDRFPIPLASGKSVWYQSDGTKEITPFRFNKNTMNAALIPDMPHSFPDAQAAWNQGSYGYWPKYKTATSMGYYTREEAPFQYALAEAFTICDAYHCSVATGTDPNRIAFFSGSNNNPVLRNQGINCTDADSEPVNLRCWITGTWPTPGYTYAGSGFNWPTIPDVLESSGISWRIYQDPNNNWTGAMNGCLAFNSFRNAKPGSAIYEKGMSNGSLEDLANDVRNGTLPAVSWVLPSQLESEHPGAPSSAAHGGYFAEQVLQALTSNPETWSKTAFFLTFDENDGLFDHVPPPAVPSYNPDGSLAGKSTLDVNGMYFAVNKASYLMATDTASGNVRPWGMGARVPMYVVSPWSRGGFVNSQVFDHASLGLFLEQRFNVTIPAISKWHRAVSGDLTSAFDFSHPNDGRFPTMPDMSDWEQIEAQSKTLPTATAPATPAALFQEPGTRYSRALPYELHTSASVQPNGAVTLTFQNTGSQGAVFHVYDKNHLDRIPRRYTVEAGLALSDNYWNPMATDNGAYDLWVYGPNGFVRTFKGSVNGAVAEIEVGYEADNTTVSIKAHNSGHAPINLTVVANAYRRGGPWILRVPAGVTVEQHWDVTDNANWYDFTVSGENFERRFAGRLENGRALLSDPAMVPSRHQEGQGNEGD</sequence>
<dbReference type="AlphaFoldDB" id="A0A6S7BDY5"/>
<dbReference type="Pfam" id="PF05506">
    <property type="entry name" value="PLipase_C_C"/>
    <property type="match status" value="2"/>
</dbReference>
<evidence type="ECO:0000256" key="1">
    <source>
        <dbReference type="ARBA" id="ARBA00022801"/>
    </source>
</evidence>
<dbReference type="EMBL" id="CADIKM010000025">
    <property type="protein sequence ID" value="CAB3797087.1"/>
    <property type="molecule type" value="Genomic_DNA"/>
</dbReference>
<organism evidence="3 4">
    <name type="scientific">Pararobbsia alpina</name>
    <dbReference type="NCBI Taxonomy" id="621374"/>
    <lineage>
        <taxon>Bacteria</taxon>
        <taxon>Pseudomonadati</taxon>
        <taxon>Pseudomonadota</taxon>
        <taxon>Betaproteobacteria</taxon>
        <taxon>Burkholderiales</taxon>
        <taxon>Burkholderiaceae</taxon>
        <taxon>Pararobbsia</taxon>
    </lineage>
</organism>
<keyword evidence="4" id="KW-1185">Reference proteome</keyword>
<dbReference type="GO" id="GO:0034480">
    <property type="term" value="F:phosphatidylcholine phospholipase C activity"/>
    <property type="evidence" value="ECO:0007669"/>
    <property type="project" value="UniProtKB-EC"/>
</dbReference>
<feature type="domain" description="Bacterial phospholipase C C-terminal" evidence="2">
    <location>
        <begin position="499"/>
        <end position="586"/>
    </location>
</feature>